<proteinExistence type="predicted"/>
<organism evidence="2">
    <name type="scientific">uncultured Caudovirales phage</name>
    <dbReference type="NCBI Taxonomy" id="2100421"/>
    <lineage>
        <taxon>Viruses</taxon>
        <taxon>Duplodnaviria</taxon>
        <taxon>Heunggongvirae</taxon>
        <taxon>Uroviricota</taxon>
        <taxon>Caudoviricetes</taxon>
        <taxon>Peduoviridae</taxon>
        <taxon>Maltschvirus</taxon>
        <taxon>Maltschvirus maltsch</taxon>
    </lineage>
</organism>
<dbReference type="SUPFAM" id="SSF52309">
    <property type="entry name" value="N-(deoxy)ribosyltransferase-like"/>
    <property type="match status" value="1"/>
</dbReference>
<evidence type="ECO:0000259" key="1">
    <source>
        <dbReference type="Pfam" id="PF19905"/>
    </source>
</evidence>
<accession>A0A6J5SSS0</accession>
<dbReference type="InterPro" id="IPR025518">
    <property type="entry name" value="DUF4406"/>
</dbReference>
<evidence type="ECO:0000313" key="2">
    <source>
        <dbReference type="EMBL" id="CAB4218493.1"/>
    </source>
</evidence>
<dbReference type="Pfam" id="PF14359">
    <property type="entry name" value="DUF4406"/>
    <property type="match status" value="1"/>
</dbReference>
<dbReference type="Pfam" id="PF19905">
    <property type="entry name" value="DUF6378"/>
    <property type="match status" value="1"/>
</dbReference>
<dbReference type="InterPro" id="IPR045958">
    <property type="entry name" value="DUF6378"/>
</dbReference>
<reference evidence="2" key="1">
    <citation type="submission" date="2020-05" db="EMBL/GenBank/DDBJ databases">
        <authorList>
            <person name="Chiriac C."/>
            <person name="Salcher M."/>
            <person name="Ghai R."/>
            <person name="Kavagutti S V."/>
        </authorList>
    </citation>
    <scope>NUCLEOTIDE SEQUENCE</scope>
</reference>
<protein>
    <recommendedName>
        <fullName evidence="1">DUF6378 domain-containing protein</fullName>
    </recommendedName>
</protein>
<sequence>MTLIYLSGPMTNYPEFNYPAFNAKAAELRAFGYDVINPAESLSGETHHSYTDYLRRDIESVLECDLVVLLDGWEKSAGSHLEVAVAVGVGIPVALADDMIDDEFATYIFDRDEGRDALAEIFVKDPSGSVLTEAESLVHGDRGADYGHPFHDFSRTAMIWSAILGIPITAEQVALCMVGLKISREVNRPKRDNRVDIAGYAETLEMVNEYRTSVVTEARP</sequence>
<dbReference type="Gene3D" id="3.40.50.450">
    <property type="match status" value="1"/>
</dbReference>
<feature type="domain" description="DUF6378" evidence="1">
    <location>
        <begin position="130"/>
        <end position="204"/>
    </location>
</feature>
<dbReference type="EMBL" id="LR797470">
    <property type="protein sequence ID" value="CAB4218493.1"/>
    <property type="molecule type" value="Genomic_DNA"/>
</dbReference>
<name>A0A6J5SSS0_9CAUD</name>
<gene>
    <name evidence="2" type="ORF">UFOVP1608_32</name>
</gene>